<dbReference type="GO" id="GO:0004622">
    <property type="term" value="F:phosphatidylcholine lysophospholipase activity"/>
    <property type="evidence" value="ECO:0007669"/>
    <property type="project" value="TreeGrafter"/>
</dbReference>
<comment type="caution">
    <text evidence="1">The sequence shown here is derived from an EMBL/GenBank/DDBJ whole genome shotgun (WGS) entry which is preliminary data.</text>
</comment>
<dbReference type="SUPFAM" id="SSF52266">
    <property type="entry name" value="SGNH hydrolase"/>
    <property type="match status" value="1"/>
</dbReference>
<accession>A0A0D1KPJ0</accession>
<sequence length="213" mass="23590">MVLRYTALGDSLTTGRGSGLFSPGFVQRFGDMMEADLKTRTAINIFARSGLNTEEILGLLSYPYVQKCIRDADMITITGCGNDLIDSVLAYQTSKDETIFSRVSAHCHENFEKMIVKIAEIKGENPSPYAIRVFNLYNPFPGIEIAGKWITSFNSHLETLASAPHVKIADAYSIFKGKEQEYLSFDGVHPNSKGYQAMAEAVHKLGYKELSVS</sequence>
<dbReference type="PATRIC" id="fig|1423.173.peg.2973"/>
<dbReference type="Gene3D" id="3.40.50.1110">
    <property type="entry name" value="SGNH hydrolase"/>
    <property type="match status" value="1"/>
</dbReference>
<reference evidence="1 2" key="1">
    <citation type="submission" date="2014-12" db="EMBL/GenBank/DDBJ databases">
        <title>Comparative genome analysis of Bacillus coagulans HM-08, Clostridium butyricum HM-68, Bacillus subtilis HM-66 and Bacillus licheniformis BL-09.</title>
        <authorList>
            <person name="Zhang H."/>
        </authorList>
    </citation>
    <scope>NUCLEOTIDE SEQUENCE [LARGE SCALE GENOMIC DNA]</scope>
    <source>
        <strain evidence="1 2">HM-66</strain>
    </source>
</reference>
<dbReference type="InterPro" id="IPR001087">
    <property type="entry name" value="GDSL"/>
</dbReference>
<dbReference type="PANTHER" id="PTHR30383:SF27">
    <property type="entry name" value="SPORE GERMINATION LIPASE LIPC"/>
    <property type="match status" value="1"/>
</dbReference>
<dbReference type="EMBL" id="JXBC01000004">
    <property type="protein sequence ID" value="KIU10860.1"/>
    <property type="molecule type" value="Genomic_DNA"/>
</dbReference>
<evidence type="ECO:0000313" key="1">
    <source>
        <dbReference type="EMBL" id="KIU10860.1"/>
    </source>
</evidence>
<name>A0A0D1KPJ0_BACIU</name>
<organism evidence="1 2">
    <name type="scientific">Bacillus subtilis</name>
    <dbReference type="NCBI Taxonomy" id="1423"/>
    <lineage>
        <taxon>Bacteria</taxon>
        <taxon>Bacillati</taxon>
        <taxon>Bacillota</taxon>
        <taxon>Bacilli</taxon>
        <taxon>Bacillales</taxon>
        <taxon>Bacillaceae</taxon>
        <taxon>Bacillus</taxon>
    </lineage>
</organism>
<dbReference type="InterPro" id="IPR036514">
    <property type="entry name" value="SGNH_hydro_sf"/>
</dbReference>
<gene>
    <name evidence="1" type="ORF">SC09_Contig25orf00720</name>
</gene>
<dbReference type="Proteomes" id="UP000032247">
    <property type="component" value="Unassembled WGS sequence"/>
</dbReference>
<proteinExistence type="predicted"/>
<dbReference type="PANTHER" id="PTHR30383">
    <property type="entry name" value="THIOESTERASE 1/PROTEASE 1/LYSOPHOSPHOLIPASE L1"/>
    <property type="match status" value="1"/>
</dbReference>
<evidence type="ECO:0000313" key="2">
    <source>
        <dbReference type="Proteomes" id="UP000032247"/>
    </source>
</evidence>
<dbReference type="Pfam" id="PF00657">
    <property type="entry name" value="Lipase_GDSL"/>
    <property type="match status" value="1"/>
</dbReference>
<dbReference type="STRING" id="483913.AN935_02130"/>
<protein>
    <submittedName>
        <fullName evidence="1">Lysophospholipase</fullName>
    </submittedName>
</protein>
<dbReference type="AlphaFoldDB" id="A0A0D1KPJ0"/>
<dbReference type="InterPro" id="IPR051532">
    <property type="entry name" value="Ester_Hydrolysis_Enzymes"/>
</dbReference>